<comment type="caution">
    <text evidence="4">The sequence shown here is derived from an EMBL/GenBank/DDBJ whole genome shotgun (WGS) entry which is preliminary data.</text>
</comment>
<keyword evidence="2" id="KW-0378">Hydrolase</keyword>
<dbReference type="PANTHER" id="PTHR46615">
    <property type="entry name" value="ARYLSULFATASE K"/>
    <property type="match status" value="1"/>
</dbReference>
<keyword evidence="5" id="KW-1185">Reference proteome</keyword>
<feature type="domain" description="Sulfatase N-terminal" evidence="3">
    <location>
        <begin position="9"/>
        <end position="338"/>
    </location>
</feature>
<dbReference type="SUPFAM" id="SSF53649">
    <property type="entry name" value="Alkaline phosphatase-like"/>
    <property type="match status" value="1"/>
</dbReference>
<name>A0A4Q9DCT6_9BACL</name>
<proteinExistence type="inferred from homology"/>
<dbReference type="InterPro" id="IPR024607">
    <property type="entry name" value="Sulfatase_CS"/>
</dbReference>
<evidence type="ECO:0000256" key="2">
    <source>
        <dbReference type="ARBA" id="ARBA00022801"/>
    </source>
</evidence>
<dbReference type="GO" id="GO:0004065">
    <property type="term" value="F:arylsulfatase activity"/>
    <property type="evidence" value="ECO:0007669"/>
    <property type="project" value="TreeGrafter"/>
</dbReference>
<dbReference type="OrthoDB" id="9762324at2"/>
<dbReference type="CDD" id="cd16037">
    <property type="entry name" value="sulfatase_like"/>
    <property type="match status" value="1"/>
</dbReference>
<accession>A0A4Q9DCT6</accession>
<evidence type="ECO:0000259" key="3">
    <source>
        <dbReference type="Pfam" id="PF00884"/>
    </source>
</evidence>
<protein>
    <submittedName>
        <fullName evidence="4">DUF4976 domain-containing protein</fullName>
    </submittedName>
</protein>
<reference evidence="4 5" key="1">
    <citation type="submission" date="2019-02" db="EMBL/GenBank/DDBJ databases">
        <title>Paenibacillus sp. nov., isolated from surface-sterilized tissue of Thalictrum simplex L.</title>
        <authorList>
            <person name="Tuo L."/>
        </authorList>
    </citation>
    <scope>NUCLEOTIDE SEQUENCE [LARGE SCALE GENOMIC DNA]</scope>
    <source>
        <strain evidence="4 5">N2SHLJ1</strain>
    </source>
</reference>
<dbReference type="PROSITE" id="PS00523">
    <property type="entry name" value="SULFATASE_1"/>
    <property type="match status" value="1"/>
</dbReference>
<comment type="similarity">
    <text evidence="1">Belongs to the sulfatase family.</text>
</comment>
<dbReference type="InterPro" id="IPR000917">
    <property type="entry name" value="Sulfatase_N"/>
</dbReference>
<dbReference type="InterPro" id="IPR017850">
    <property type="entry name" value="Alkaline_phosphatase_core_sf"/>
</dbReference>
<gene>
    <name evidence="4" type="ORF">EYB31_37950</name>
</gene>
<evidence type="ECO:0000256" key="1">
    <source>
        <dbReference type="ARBA" id="ARBA00008779"/>
    </source>
</evidence>
<dbReference type="PANTHER" id="PTHR46615:SF1">
    <property type="entry name" value="ARYLSULFATASE K"/>
    <property type="match status" value="1"/>
</dbReference>
<dbReference type="EMBL" id="SIRE01000045">
    <property type="protein sequence ID" value="TBL68485.1"/>
    <property type="molecule type" value="Genomic_DNA"/>
</dbReference>
<dbReference type="Gene3D" id="3.40.720.10">
    <property type="entry name" value="Alkaline Phosphatase, subunit A"/>
    <property type="match status" value="1"/>
</dbReference>
<evidence type="ECO:0000313" key="4">
    <source>
        <dbReference type="EMBL" id="TBL68485.1"/>
    </source>
</evidence>
<dbReference type="Pfam" id="PF00884">
    <property type="entry name" value="Sulfatase"/>
    <property type="match status" value="1"/>
</dbReference>
<dbReference type="Proteomes" id="UP000293142">
    <property type="component" value="Unassembled WGS sequence"/>
</dbReference>
<dbReference type="InterPro" id="IPR051849">
    <property type="entry name" value="GAG-degrading_sulfatase"/>
</dbReference>
<organism evidence="4 5">
    <name type="scientific">Paenibacillus thalictri</name>
    <dbReference type="NCBI Taxonomy" id="2527873"/>
    <lineage>
        <taxon>Bacteria</taxon>
        <taxon>Bacillati</taxon>
        <taxon>Bacillota</taxon>
        <taxon>Bacilli</taxon>
        <taxon>Bacillales</taxon>
        <taxon>Paenibacillaceae</taxon>
        <taxon>Paenibacillus</taxon>
    </lineage>
</organism>
<dbReference type="AlphaFoldDB" id="A0A4Q9DCT6"/>
<evidence type="ECO:0000313" key="5">
    <source>
        <dbReference type="Proteomes" id="UP000293142"/>
    </source>
</evidence>
<sequence>MNEGGAVMNVLVIMSDEHSHQAMGCSGHGIVKTPNLDKLAREGVMFNQCYTNSPLCTPARASFFTGRYVHEMGTWDNATPYDGKMEGISHRLHEHGLAMTSFGKLDFHPEGRYPGLDAPRPKHRSQVDAGAFFRSSNQPRPKVEERFKKIKVRQGDSYDDGVRDEAIEWLKGKKPGDESWMLYVGFLHPHFPFLTKQRHWDDYNERVKDIPEAAKPPFASLNEPLKSLRTHFGGESVDEETIRKSHVGYYSLIAEMDENIGQLLTVLEEQGLKEDTLIIYTSDHGEQLGNHGLWFKCCMFEESARIPLIMRGPGVRQGAVEETLVSLVDIYPTVCEALRVPVPEHIKGRSLLGIAKGRQDTGREDYVFSEYHAHGMPVGMYMIRYRHYKYVYFTGGYKPQLFDLEADPREMHDLNRNDSVSDEVQAIIGQCHSRLLDVCDPEAVDTRAQAFQEQTRISLGISSYTQADPASVGGGEKLPVPFPEYMNADD</sequence>
<dbReference type="GO" id="GO:0015024">
    <property type="term" value="F:glucuronate-2-sulfatase activity"/>
    <property type="evidence" value="ECO:0007669"/>
    <property type="project" value="TreeGrafter"/>
</dbReference>